<dbReference type="Proteomes" id="UP000026915">
    <property type="component" value="Chromosome 3"/>
</dbReference>
<dbReference type="Gramene" id="EOY24424">
    <property type="protein sequence ID" value="EOY24424"/>
    <property type="gene ID" value="TCM_016029"/>
</dbReference>
<keyword evidence="1" id="KW-0732">Signal</keyword>
<name>A0A061GBJ2_THECC</name>
<evidence type="ECO:0000313" key="2">
    <source>
        <dbReference type="EMBL" id="EOY24424.1"/>
    </source>
</evidence>
<keyword evidence="3" id="KW-1185">Reference proteome</keyword>
<dbReference type="InParanoid" id="A0A061GBJ2"/>
<evidence type="ECO:0000256" key="1">
    <source>
        <dbReference type="SAM" id="SignalP"/>
    </source>
</evidence>
<feature type="chain" id="PRO_5001602692" description="Secreted protein" evidence="1">
    <location>
        <begin position="24"/>
        <end position="85"/>
    </location>
</feature>
<feature type="signal peptide" evidence="1">
    <location>
        <begin position="1"/>
        <end position="23"/>
    </location>
</feature>
<organism evidence="2 3">
    <name type="scientific">Theobroma cacao</name>
    <name type="common">Cacao</name>
    <name type="synonym">Cocoa</name>
    <dbReference type="NCBI Taxonomy" id="3641"/>
    <lineage>
        <taxon>Eukaryota</taxon>
        <taxon>Viridiplantae</taxon>
        <taxon>Streptophyta</taxon>
        <taxon>Embryophyta</taxon>
        <taxon>Tracheophyta</taxon>
        <taxon>Spermatophyta</taxon>
        <taxon>Magnoliopsida</taxon>
        <taxon>eudicotyledons</taxon>
        <taxon>Gunneridae</taxon>
        <taxon>Pentapetalae</taxon>
        <taxon>rosids</taxon>
        <taxon>malvids</taxon>
        <taxon>Malvales</taxon>
        <taxon>Malvaceae</taxon>
        <taxon>Byttnerioideae</taxon>
        <taxon>Theobroma</taxon>
    </lineage>
</organism>
<evidence type="ECO:0000313" key="3">
    <source>
        <dbReference type="Proteomes" id="UP000026915"/>
    </source>
</evidence>
<dbReference type="EMBL" id="CM001881">
    <property type="protein sequence ID" value="EOY24424.1"/>
    <property type="molecule type" value="Genomic_DNA"/>
</dbReference>
<protein>
    <recommendedName>
        <fullName evidence="4">Secreted protein</fullName>
    </recommendedName>
</protein>
<sequence length="85" mass="9701">MCVKMAIQHHTAMYIVVLLSVYAGQLRRGQVRPGQPLYNLVQLSGLRRQAPMVECGVSFPTKFWCIPFGPHRIHHYSIKADSNHN</sequence>
<proteinExistence type="predicted"/>
<evidence type="ECO:0008006" key="4">
    <source>
        <dbReference type="Google" id="ProtNLM"/>
    </source>
</evidence>
<dbReference type="AlphaFoldDB" id="A0A061GBJ2"/>
<accession>A0A061GBJ2</accession>
<dbReference type="HOGENOM" id="CLU_2517139_0_0_1"/>
<reference evidence="2 3" key="1">
    <citation type="journal article" date="2013" name="Genome Biol.">
        <title>The genome sequence of the most widely cultivated cacao type and its use to identify candidate genes regulating pod color.</title>
        <authorList>
            <person name="Motamayor J.C."/>
            <person name="Mockaitis K."/>
            <person name="Schmutz J."/>
            <person name="Haiminen N."/>
            <person name="Iii D.L."/>
            <person name="Cornejo O."/>
            <person name="Findley S.D."/>
            <person name="Zheng P."/>
            <person name="Utro F."/>
            <person name="Royaert S."/>
            <person name="Saski C."/>
            <person name="Jenkins J."/>
            <person name="Podicheti R."/>
            <person name="Zhao M."/>
            <person name="Scheffler B.E."/>
            <person name="Stack J.C."/>
            <person name="Feltus F.A."/>
            <person name="Mustiga G.M."/>
            <person name="Amores F."/>
            <person name="Phillips W."/>
            <person name="Marelli J.P."/>
            <person name="May G.D."/>
            <person name="Shapiro H."/>
            <person name="Ma J."/>
            <person name="Bustamante C.D."/>
            <person name="Schnell R.J."/>
            <person name="Main D."/>
            <person name="Gilbert D."/>
            <person name="Parida L."/>
            <person name="Kuhn D.N."/>
        </authorList>
    </citation>
    <scope>NUCLEOTIDE SEQUENCE [LARGE SCALE GENOMIC DNA]</scope>
    <source>
        <strain evidence="3">cv. Matina 1-6</strain>
    </source>
</reference>
<gene>
    <name evidence="2" type="ORF">TCM_016029</name>
</gene>